<dbReference type="EMBL" id="REGN01006173">
    <property type="protein sequence ID" value="RNA10515.1"/>
    <property type="molecule type" value="Genomic_DNA"/>
</dbReference>
<evidence type="ECO:0000313" key="2">
    <source>
        <dbReference type="Proteomes" id="UP000276133"/>
    </source>
</evidence>
<name>A0A3M7QHR9_BRAPC</name>
<feature type="non-terminal residue" evidence="1">
    <location>
        <position position="104"/>
    </location>
</feature>
<keyword evidence="2" id="KW-1185">Reference proteome</keyword>
<proteinExistence type="predicted"/>
<evidence type="ECO:0000313" key="1">
    <source>
        <dbReference type="EMBL" id="RNA10515.1"/>
    </source>
</evidence>
<dbReference type="Proteomes" id="UP000276133">
    <property type="component" value="Unassembled WGS sequence"/>
</dbReference>
<reference evidence="1 2" key="1">
    <citation type="journal article" date="2018" name="Sci. Rep.">
        <title>Genomic signatures of local adaptation to the degree of environmental predictability in rotifers.</title>
        <authorList>
            <person name="Franch-Gras L."/>
            <person name="Hahn C."/>
            <person name="Garcia-Roger E.M."/>
            <person name="Carmona M.J."/>
            <person name="Serra M."/>
            <person name="Gomez A."/>
        </authorList>
    </citation>
    <scope>NUCLEOTIDE SEQUENCE [LARGE SCALE GENOMIC DNA]</scope>
    <source>
        <strain evidence="1">HYR1</strain>
    </source>
</reference>
<sequence length="104" mass="12135">MNSNKEKNNQRLVLKDLSLLNSSAIELNASFNPNNSITEQNLSGSELFPMPLHSILIGVKASSLIQPRLYKRIFKFEYFNPNNDFLKRFQFGFTRYLTSYLFHI</sequence>
<dbReference type="AlphaFoldDB" id="A0A3M7QHR9"/>
<organism evidence="1 2">
    <name type="scientific">Brachionus plicatilis</name>
    <name type="common">Marine rotifer</name>
    <name type="synonym">Brachionus muelleri</name>
    <dbReference type="NCBI Taxonomy" id="10195"/>
    <lineage>
        <taxon>Eukaryota</taxon>
        <taxon>Metazoa</taxon>
        <taxon>Spiralia</taxon>
        <taxon>Gnathifera</taxon>
        <taxon>Rotifera</taxon>
        <taxon>Eurotatoria</taxon>
        <taxon>Monogononta</taxon>
        <taxon>Pseudotrocha</taxon>
        <taxon>Ploima</taxon>
        <taxon>Brachionidae</taxon>
        <taxon>Brachionus</taxon>
    </lineage>
</organism>
<gene>
    <name evidence="1" type="ORF">BpHYR1_003497</name>
</gene>
<comment type="caution">
    <text evidence="1">The sequence shown here is derived from an EMBL/GenBank/DDBJ whole genome shotgun (WGS) entry which is preliminary data.</text>
</comment>
<accession>A0A3M7QHR9</accession>
<protein>
    <submittedName>
        <fullName evidence="1">Uncharacterized protein</fullName>
    </submittedName>
</protein>